<keyword evidence="5" id="KW-0539">Nucleus</keyword>
<dbReference type="Gene3D" id="4.10.240.10">
    <property type="entry name" value="Zn(2)-C6 fungal-type DNA-binding domain"/>
    <property type="match status" value="2"/>
</dbReference>
<evidence type="ECO:0000259" key="7">
    <source>
        <dbReference type="PROSITE" id="PS50048"/>
    </source>
</evidence>
<sequence>QRSSKGKVQRRQGVTCDQCRSKHIRCIAPPTSSASPANSDLSGQSSIGGRKRCTRCIEKGLECTRNHAPPSRRYPRPSRTGKRIEQARLMHGSIEGAQAAARLDASTNDLNILGQVGGLPVGMHSLPISIPHQSNNQLQQHVIAGSTSLRLLTCFFASAHMQLPIVDFHNFSARYNFSQGNSRIMSVMANGGDETQRIPSARQSAPGLRMTCWPPTNGTSTLATPGTTETLIAAMHAWAAVYTDLPLAFGTNAGLLELNRRDEDQSAGSKSAMVMGANGKLRRPKRKQGVACDTCRLRRLRCDKLERPEGMGCSRCEDKRIVCTDEYIQTKRAKSMAAAAAAAAKKSQQSDATPSSTESHTIPLSNTHEQRAWIDDGPRLPKNYTFGRGREMIAYGKARQAFVHLMLERALNLAYRHDLLKMPSIEAIQALLILSQVSSLVRREDAATELAEAVNSHLNILGLESNDEVDEQDKLAVELILSQLQRKRLWCCVWGRDALVSGLFRSVPAFDAERAIGIKGNQSANNGKSPRIQSPNGKLELNGQMGLSFSILALLQVGALARFMNKHIDNISHSRPAIYLGPGSGLASRQAPPDRFPMMPTPLEMRKLQRACFALWRSIDSLLLFFDECALKARENMASLHPFQPLGWIATLKITAAMLDLSTYRIIGERIHLARTYIQATATLSNNGVGGDIGGVMGMQEMMMEQMTQLEALRSASQKRCWTSCRRIALMVEFLLSKNVFQTGGLLMRSIVHIANFLVHQPAASAATLTTLSEEGQQSNPILGLHEPASEQDQGSAQQSIDPRSIFGTGNTANTSSATSASNQSNPESTDGHIPENVFTGQLPPFDATRKYHEVQLCLEAMAQMGYAWSGIDQEIAQVQQALQ</sequence>
<dbReference type="RefSeq" id="XP_025355965.1">
    <property type="nucleotide sequence ID" value="XM_025496019.1"/>
</dbReference>
<dbReference type="Pfam" id="PF00172">
    <property type="entry name" value="Zn_clus"/>
    <property type="match status" value="1"/>
</dbReference>
<proteinExistence type="predicted"/>
<feature type="compositionally biased region" description="Polar residues" evidence="6">
    <location>
        <begin position="791"/>
        <end position="802"/>
    </location>
</feature>
<feature type="compositionally biased region" description="Polar residues" evidence="6">
    <location>
        <begin position="353"/>
        <end position="367"/>
    </location>
</feature>
<organism evidence="8 9">
    <name type="scientific">Meira miltonrushii</name>
    <dbReference type="NCBI Taxonomy" id="1280837"/>
    <lineage>
        <taxon>Eukaryota</taxon>
        <taxon>Fungi</taxon>
        <taxon>Dikarya</taxon>
        <taxon>Basidiomycota</taxon>
        <taxon>Ustilaginomycotina</taxon>
        <taxon>Exobasidiomycetes</taxon>
        <taxon>Exobasidiales</taxon>
        <taxon>Brachybasidiaceae</taxon>
        <taxon>Meira</taxon>
    </lineage>
</organism>
<feature type="non-terminal residue" evidence="8">
    <location>
        <position position="884"/>
    </location>
</feature>
<dbReference type="PANTHER" id="PTHR31668">
    <property type="entry name" value="GLUCOSE TRANSPORT TRANSCRIPTION REGULATOR RGT1-RELATED-RELATED"/>
    <property type="match status" value="1"/>
</dbReference>
<keyword evidence="9" id="KW-1185">Reference proteome</keyword>
<dbReference type="AlphaFoldDB" id="A0A316VH50"/>
<dbReference type="InParanoid" id="A0A316VH50"/>
<gene>
    <name evidence="8" type="ORF">FA14DRAFT_113681</name>
</gene>
<keyword evidence="3" id="KW-0238">DNA-binding</keyword>
<dbReference type="PROSITE" id="PS00463">
    <property type="entry name" value="ZN2_CY6_FUNGAL_1"/>
    <property type="match status" value="1"/>
</dbReference>
<evidence type="ECO:0000256" key="6">
    <source>
        <dbReference type="SAM" id="MobiDB-lite"/>
    </source>
</evidence>
<evidence type="ECO:0000256" key="2">
    <source>
        <dbReference type="ARBA" id="ARBA00023015"/>
    </source>
</evidence>
<feature type="compositionally biased region" description="Low complexity" evidence="6">
    <location>
        <begin position="28"/>
        <end position="37"/>
    </location>
</feature>
<dbReference type="GO" id="GO:0000981">
    <property type="term" value="F:DNA-binding transcription factor activity, RNA polymerase II-specific"/>
    <property type="evidence" value="ECO:0007669"/>
    <property type="project" value="InterPro"/>
</dbReference>
<keyword evidence="2" id="KW-0805">Transcription regulation</keyword>
<dbReference type="STRING" id="1280837.A0A316VH50"/>
<dbReference type="SUPFAM" id="SSF57701">
    <property type="entry name" value="Zn2/Cys6 DNA-binding domain"/>
    <property type="match status" value="2"/>
</dbReference>
<feature type="compositionally biased region" description="Low complexity" evidence="6">
    <location>
        <begin position="811"/>
        <end position="823"/>
    </location>
</feature>
<keyword evidence="1" id="KW-0479">Metal-binding</keyword>
<dbReference type="Proteomes" id="UP000245771">
    <property type="component" value="Unassembled WGS sequence"/>
</dbReference>
<dbReference type="InterPro" id="IPR036864">
    <property type="entry name" value="Zn2-C6_fun-type_DNA-bd_sf"/>
</dbReference>
<dbReference type="SMART" id="SM00066">
    <property type="entry name" value="GAL4"/>
    <property type="match status" value="2"/>
</dbReference>
<feature type="non-terminal residue" evidence="8">
    <location>
        <position position="1"/>
    </location>
</feature>
<dbReference type="PANTHER" id="PTHR31668:SF26">
    <property type="entry name" value="GLUCOSE TRANSPORT TRANSCRIPTION REGULATOR RGT1-RELATED"/>
    <property type="match status" value="1"/>
</dbReference>
<dbReference type="InterPro" id="IPR001138">
    <property type="entry name" value="Zn2Cys6_DnaBD"/>
</dbReference>
<evidence type="ECO:0000256" key="4">
    <source>
        <dbReference type="ARBA" id="ARBA00023163"/>
    </source>
</evidence>
<feature type="region of interest" description="Disordered" evidence="6">
    <location>
        <begin position="345"/>
        <end position="369"/>
    </location>
</feature>
<evidence type="ECO:0000313" key="8">
    <source>
        <dbReference type="EMBL" id="PWN35663.1"/>
    </source>
</evidence>
<dbReference type="EMBL" id="KZ819603">
    <property type="protein sequence ID" value="PWN35663.1"/>
    <property type="molecule type" value="Genomic_DNA"/>
</dbReference>
<evidence type="ECO:0000313" key="9">
    <source>
        <dbReference type="Proteomes" id="UP000245771"/>
    </source>
</evidence>
<feature type="domain" description="Zn(2)-C6 fungal-type" evidence="7">
    <location>
        <begin position="291"/>
        <end position="325"/>
    </location>
</feature>
<dbReference type="GeneID" id="37017800"/>
<evidence type="ECO:0000256" key="1">
    <source>
        <dbReference type="ARBA" id="ARBA00022723"/>
    </source>
</evidence>
<dbReference type="OrthoDB" id="39175at2759"/>
<feature type="region of interest" description="Disordered" evidence="6">
    <location>
        <begin position="27"/>
        <end position="48"/>
    </location>
</feature>
<keyword evidence="4" id="KW-0804">Transcription</keyword>
<dbReference type="PROSITE" id="PS50048">
    <property type="entry name" value="ZN2_CY6_FUNGAL_2"/>
    <property type="match status" value="1"/>
</dbReference>
<name>A0A316VH50_9BASI</name>
<reference evidence="8 9" key="1">
    <citation type="journal article" date="2018" name="Mol. Biol. Evol.">
        <title>Broad Genomic Sampling Reveals a Smut Pathogenic Ancestry of the Fungal Clade Ustilaginomycotina.</title>
        <authorList>
            <person name="Kijpornyongpan T."/>
            <person name="Mondo S.J."/>
            <person name="Barry K."/>
            <person name="Sandor L."/>
            <person name="Lee J."/>
            <person name="Lipzen A."/>
            <person name="Pangilinan J."/>
            <person name="LaButti K."/>
            <person name="Hainaut M."/>
            <person name="Henrissat B."/>
            <person name="Grigoriev I.V."/>
            <person name="Spatafora J.W."/>
            <person name="Aime M.C."/>
        </authorList>
    </citation>
    <scope>NUCLEOTIDE SEQUENCE [LARGE SCALE GENOMIC DNA]</scope>
    <source>
        <strain evidence="8 9">MCA 3882</strain>
    </source>
</reference>
<dbReference type="CDD" id="cd12148">
    <property type="entry name" value="fungal_TF_MHR"/>
    <property type="match status" value="1"/>
</dbReference>
<evidence type="ECO:0000256" key="5">
    <source>
        <dbReference type="ARBA" id="ARBA00023242"/>
    </source>
</evidence>
<dbReference type="CDD" id="cd00067">
    <property type="entry name" value="GAL4"/>
    <property type="match status" value="2"/>
</dbReference>
<dbReference type="GO" id="GO:0008270">
    <property type="term" value="F:zinc ion binding"/>
    <property type="evidence" value="ECO:0007669"/>
    <property type="project" value="InterPro"/>
</dbReference>
<evidence type="ECO:0000256" key="3">
    <source>
        <dbReference type="ARBA" id="ARBA00023125"/>
    </source>
</evidence>
<feature type="compositionally biased region" description="Polar residues" evidence="6">
    <location>
        <begin position="38"/>
        <end position="47"/>
    </location>
</feature>
<dbReference type="InterPro" id="IPR050797">
    <property type="entry name" value="Carb_Metab_Trans_Reg"/>
</dbReference>
<dbReference type="GO" id="GO:0003677">
    <property type="term" value="F:DNA binding"/>
    <property type="evidence" value="ECO:0007669"/>
    <property type="project" value="UniProtKB-KW"/>
</dbReference>
<protein>
    <recommendedName>
        <fullName evidence="7">Zn(2)-C6 fungal-type domain-containing protein</fullName>
    </recommendedName>
</protein>
<accession>A0A316VH50</accession>
<feature type="region of interest" description="Disordered" evidence="6">
    <location>
        <begin position="771"/>
        <end position="842"/>
    </location>
</feature>